<gene>
    <name evidence="1" type="ORF">CXR34_10370</name>
</gene>
<accession>A0A134DJK4</accession>
<dbReference type="Proteomes" id="UP000233276">
    <property type="component" value="Chromosome"/>
</dbReference>
<reference evidence="1 2" key="1">
    <citation type="submission" date="2017-12" db="EMBL/GenBank/DDBJ databases">
        <title>Isolation and characterization of estrogens degradatiion strain Microbacterium hominis SJTG1.</title>
        <authorList>
            <person name="Xiong W."/>
            <person name="Yin C."/>
            <person name="Zheng D."/>
            <person name="Liang R."/>
        </authorList>
    </citation>
    <scope>NUCLEOTIDE SEQUENCE [LARGE SCALE GENOMIC DNA]</scope>
    <source>
        <strain evidence="1 2">SJTG1</strain>
    </source>
</reference>
<proteinExistence type="predicted"/>
<name>A0A134DJK4_9MICO</name>
<evidence type="ECO:0000313" key="2">
    <source>
        <dbReference type="Proteomes" id="UP000233276"/>
    </source>
</evidence>
<organism evidence="1 2">
    <name type="scientific">Microbacterium hominis</name>
    <dbReference type="NCBI Taxonomy" id="162426"/>
    <lineage>
        <taxon>Bacteria</taxon>
        <taxon>Bacillati</taxon>
        <taxon>Actinomycetota</taxon>
        <taxon>Actinomycetes</taxon>
        <taxon>Micrococcales</taxon>
        <taxon>Microbacteriaceae</taxon>
        <taxon>Microbacterium</taxon>
    </lineage>
</organism>
<dbReference type="EMBL" id="CP025299">
    <property type="protein sequence ID" value="AUG29809.1"/>
    <property type="molecule type" value="Genomic_DNA"/>
</dbReference>
<evidence type="ECO:0000313" key="1">
    <source>
        <dbReference type="EMBL" id="AUG29809.1"/>
    </source>
</evidence>
<dbReference type="Gene3D" id="1.10.8.1060">
    <property type="entry name" value="Corynebacterium glutamicum thioredoxin-dependent arsenate reductase, N-terminal domain"/>
    <property type="match status" value="1"/>
</dbReference>
<sequence>MSTQPADPEAVIQEIVERLEVRFPNAPASAVRAAVEEARDHFSRARVKDFLPVLIEREAKARLERPL</sequence>
<dbReference type="AlphaFoldDB" id="A0A134DJK4"/>
<dbReference type="KEGG" id="mhos:CXR34_10370"/>
<dbReference type="RefSeq" id="WP_060958918.1">
    <property type="nucleotide sequence ID" value="NZ_CP025299.1"/>
</dbReference>
<dbReference type="NCBIfam" id="NF046112">
    <property type="entry name" value="MSMEG_6209_Nter"/>
    <property type="match status" value="1"/>
</dbReference>
<protein>
    <submittedName>
        <fullName evidence="1">Uncharacterized protein</fullName>
    </submittedName>
</protein>